<accession>A0ABW3ZXP7</accession>
<sequence>MTTITRNTDIFKAMETWAPKHLAYDWDNVGLQVGSFQKPVNKVMVTLDVLESTVDEAIQHGVDLIIAHHPLLFKPMKQVNADTAKGRAIQKLLQHDISVYAAHTNLDMAHGGVNDMLCDQLGLENRRILDVNHTEKLLKLAVFVPETHAEGVRDAMSEEGAGHIGDYSHCTFQSAGQGTFKPLDGTNPYIGSQGEVAFVDEVKIETILPDSKLSSVLEAMTAAHPYEEAAYDIYPMENSGPAFGIGRIGTLADKISLEALCENVKSAFNVPNVRVTGDLTKDVKKIAILGGSGEKYLHKAKQMGADVYITGDMTFHPAQDALEMGLSVIDPGHHVEKVMKNYTKSYLTDYFADRDVRIMVSEANTEPFQFI</sequence>
<dbReference type="Gene3D" id="3.30.70.120">
    <property type="match status" value="1"/>
</dbReference>
<dbReference type="PANTHER" id="PTHR13799">
    <property type="entry name" value="NGG1 INTERACTING FACTOR 3"/>
    <property type="match status" value="1"/>
</dbReference>
<comment type="caution">
    <text evidence="5">The sequence shown here is derived from an EMBL/GenBank/DDBJ whole genome shotgun (WGS) entry which is preliminary data.</text>
</comment>
<evidence type="ECO:0000256" key="3">
    <source>
        <dbReference type="ARBA" id="ARBA00022723"/>
    </source>
</evidence>
<dbReference type="EMBL" id="JBHTNH010000029">
    <property type="protein sequence ID" value="MFD1363034.1"/>
    <property type="molecule type" value="Genomic_DNA"/>
</dbReference>
<reference evidence="6" key="1">
    <citation type="journal article" date="2019" name="Int. J. Syst. Evol. Microbiol.">
        <title>The Global Catalogue of Microorganisms (GCM) 10K type strain sequencing project: providing services to taxonomists for standard genome sequencing and annotation.</title>
        <authorList>
            <consortium name="The Broad Institute Genomics Platform"/>
            <consortium name="The Broad Institute Genome Sequencing Center for Infectious Disease"/>
            <person name="Wu L."/>
            <person name="Ma J."/>
        </authorList>
    </citation>
    <scope>NUCLEOTIDE SEQUENCE [LARGE SCALE GENOMIC DNA]</scope>
    <source>
        <strain evidence="6">CCUG 54822</strain>
    </source>
</reference>
<comment type="similarity">
    <text evidence="1 4">Belongs to the GTP cyclohydrolase I type 2/NIF3 family.</text>
</comment>
<evidence type="ECO:0000256" key="2">
    <source>
        <dbReference type="ARBA" id="ARBA00022112"/>
    </source>
</evidence>
<dbReference type="NCBIfam" id="TIGR00486">
    <property type="entry name" value="YbgI_SA1388"/>
    <property type="match status" value="1"/>
</dbReference>
<proteinExistence type="inferred from homology"/>
<dbReference type="SUPFAM" id="SSF102705">
    <property type="entry name" value="NIF3 (NGG1p interacting factor 3)-like"/>
    <property type="match status" value="1"/>
</dbReference>
<name>A0ABW3ZXP7_9BACI</name>
<dbReference type="InterPro" id="IPR015867">
    <property type="entry name" value="N-reg_PII/ATP_PRibTrfase_C"/>
</dbReference>
<protein>
    <recommendedName>
        <fullName evidence="2 4">GTP cyclohydrolase 1 type 2 homolog</fullName>
    </recommendedName>
</protein>
<organism evidence="5 6">
    <name type="scientific">Lentibacillus salinarum</name>
    <dbReference type="NCBI Taxonomy" id="446820"/>
    <lineage>
        <taxon>Bacteria</taxon>
        <taxon>Bacillati</taxon>
        <taxon>Bacillota</taxon>
        <taxon>Bacilli</taxon>
        <taxon>Bacillales</taxon>
        <taxon>Bacillaceae</taxon>
        <taxon>Lentibacillus</taxon>
    </lineage>
</organism>
<keyword evidence="3 4" id="KW-0479">Metal-binding</keyword>
<dbReference type="InterPro" id="IPR036069">
    <property type="entry name" value="DUF34/NIF3_sf"/>
</dbReference>
<dbReference type="PANTHER" id="PTHR13799:SF14">
    <property type="entry name" value="GTP CYCLOHYDROLASE 1 TYPE 2 HOMOLOG"/>
    <property type="match status" value="1"/>
</dbReference>
<keyword evidence="6" id="KW-1185">Reference proteome</keyword>
<evidence type="ECO:0000256" key="1">
    <source>
        <dbReference type="ARBA" id="ARBA00006964"/>
    </source>
</evidence>
<gene>
    <name evidence="5" type="ORF">ACFQ4A_15365</name>
</gene>
<dbReference type="InterPro" id="IPR002678">
    <property type="entry name" value="DUF34/NIF3"/>
</dbReference>
<evidence type="ECO:0000256" key="4">
    <source>
        <dbReference type="PIRNR" id="PIRNR037489"/>
    </source>
</evidence>
<dbReference type="Gene3D" id="3.40.1390.30">
    <property type="entry name" value="NIF3 (NGG1p interacting factor 3)-like"/>
    <property type="match status" value="1"/>
</dbReference>
<dbReference type="Proteomes" id="UP001597178">
    <property type="component" value="Unassembled WGS sequence"/>
</dbReference>
<dbReference type="PIRSF" id="PIRSF037489">
    <property type="entry name" value="UCP037489_NIF3_YqfO"/>
    <property type="match status" value="1"/>
</dbReference>
<evidence type="ECO:0000313" key="5">
    <source>
        <dbReference type="EMBL" id="MFD1363034.1"/>
    </source>
</evidence>
<dbReference type="RefSeq" id="WP_382402162.1">
    <property type="nucleotide sequence ID" value="NZ_JBHTNH010000029.1"/>
</dbReference>
<evidence type="ECO:0000313" key="6">
    <source>
        <dbReference type="Proteomes" id="UP001597178"/>
    </source>
</evidence>
<dbReference type="Pfam" id="PF01784">
    <property type="entry name" value="DUF34_NIF3"/>
    <property type="match status" value="1"/>
</dbReference>
<dbReference type="InterPro" id="IPR017221">
    <property type="entry name" value="DUF34/NIF3_bac"/>
</dbReference>